<dbReference type="AlphaFoldDB" id="A0A5J4Z240"/>
<evidence type="ECO:0008006" key="4">
    <source>
        <dbReference type="Google" id="ProtNLM"/>
    </source>
</evidence>
<comment type="caution">
    <text evidence="2">The sequence shown here is derived from an EMBL/GenBank/DDBJ whole genome shotgun (WGS) entry which is preliminary data.</text>
</comment>
<protein>
    <recommendedName>
        <fullName evidence="4">Hyaluronan/mRNA-binding protein domain-containing protein</fullName>
    </recommendedName>
</protein>
<accession>A0A5J4Z240</accession>
<name>A0A5J4Z240_PORPP</name>
<organism evidence="2 3">
    <name type="scientific">Porphyridium purpureum</name>
    <name type="common">Red alga</name>
    <name type="synonym">Porphyridium cruentum</name>
    <dbReference type="NCBI Taxonomy" id="35688"/>
    <lineage>
        <taxon>Eukaryota</taxon>
        <taxon>Rhodophyta</taxon>
        <taxon>Bangiophyceae</taxon>
        <taxon>Porphyridiales</taxon>
        <taxon>Porphyridiaceae</taxon>
        <taxon>Porphyridium</taxon>
    </lineage>
</organism>
<proteinExistence type="predicted"/>
<feature type="compositionally biased region" description="Low complexity" evidence="1">
    <location>
        <begin position="105"/>
        <end position="122"/>
    </location>
</feature>
<gene>
    <name evidence="2" type="ORF">FVE85_1069</name>
</gene>
<feature type="region of interest" description="Disordered" evidence="1">
    <location>
        <begin position="40"/>
        <end position="122"/>
    </location>
</feature>
<keyword evidence="3" id="KW-1185">Reference proteome</keyword>
<dbReference type="Proteomes" id="UP000324585">
    <property type="component" value="Unassembled WGS sequence"/>
</dbReference>
<evidence type="ECO:0000313" key="2">
    <source>
        <dbReference type="EMBL" id="KAA8497340.1"/>
    </source>
</evidence>
<feature type="compositionally biased region" description="Basic and acidic residues" evidence="1">
    <location>
        <begin position="53"/>
        <end position="72"/>
    </location>
</feature>
<dbReference type="EMBL" id="VRMN01000002">
    <property type="protein sequence ID" value="KAA8497340.1"/>
    <property type="molecule type" value="Genomic_DNA"/>
</dbReference>
<evidence type="ECO:0000256" key="1">
    <source>
        <dbReference type="SAM" id="MobiDB-lite"/>
    </source>
</evidence>
<sequence length="122" mass="12910">MGKSNWGRDRFKRRRDIRRGLIGNVVLVWRAGARKRLGMTGTHTAHSAAAVTKEGHVSRTGVRGDAKKDGDGGRGTWGNAMQQDGPAAIDQNDPNYVDPEDSQTAAAAVEKSANGEAAAAAK</sequence>
<evidence type="ECO:0000313" key="3">
    <source>
        <dbReference type="Proteomes" id="UP000324585"/>
    </source>
</evidence>
<reference evidence="3" key="1">
    <citation type="journal article" date="2019" name="Nat. Commun.">
        <title>Expansion of phycobilisome linker gene families in mesophilic red algae.</title>
        <authorList>
            <person name="Lee J."/>
            <person name="Kim D."/>
            <person name="Bhattacharya D."/>
            <person name="Yoon H.S."/>
        </authorList>
    </citation>
    <scope>NUCLEOTIDE SEQUENCE [LARGE SCALE GENOMIC DNA]</scope>
    <source>
        <strain evidence="3">CCMP 1328</strain>
    </source>
</reference>